<dbReference type="InterPro" id="IPR023210">
    <property type="entry name" value="NADP_OxRdtase_dom"/>
</dbReference>
<dbReference type="PROSITE" id="PS51318">
    <property type="entry name" value="TAT"/>
    <property type="match status" value="1"/>
</dbReference>
<evidence type="ECO:0000256" key="2">
    <source>
        <dbReference type="SAM" id="SignalP"/>
    </source>
</evidence>
<dbReference type="GO" id="GO:0016491">
    <property type="term" value="F:oxidoreductase activity"/>
    <property type="evidence" value="ECO:0007669"/>
    <property type="project" value="UniProtKB-KW"/>
</dbReference>
<dbReference type="AlphaFoldDB" id="A0A1I5AKQ0"/>
<dbReference type="PANTHER" id="PTHR43625:SF77">
    <property type="entry name" value="ALDO-KETO REDUCTASE"/>
    <property type="match status" value="1"/>
</dbReference>
<keyword evidence="2" id="KW-0732">Signal</keyword>
<keyword evidence="1" id="KW-0560">Oxidoreductase</keyword>
<dbReference type="STRING" id="684065.SAMN05421738_11737"/>
<accession>A0A1I5AKQ0</accession>
<dbReference type="Pfam" id="PF00248">
    <property type="entry name" value="Aldo_ket_red"/>
    <property type="match status" value="1"/>
</dbReference>
<dbReference type="SUPFAM" id="SSF51430">
    <property type="entry name" value="NAD(P)-linked oxidoreductase"/>
    <property type="match status" value="1"/>
</dbReference>
<evidence type="ECO:0000259" key="3">
    <source>
        <dbReference type="Pfam" id="PF00248"/>
    </source>
</evidence>
<gene>
    <name evidence="4" type="ORF">SAMN05421738_11737</name>
</gene>
<organism evidence="4 5">
    <name type="scientific">Algoriella xinjiangensis</name>
    <dbReference type="NCBI Taxonomy" id="684065"/>
    <lineage>
        <taxon>Bacteria</taxon>
        <taxon>Pseudomonadati</taxon>
        <taxon>Bacteroidota</taxon>
        <taxon>Flavobacteriia</taxon>
        <taxon>Flavobacteriales</taxon>
        <taxon>Weeksellaceae</taxon>
        <taxon>Algoriella</taxon>
    </lineage>
</organism>
<sequence length="184" mass="20404">MNRRDVLKTAGLALAGSALLPLNAFAQVSKSGNNEKPNDVEPILSGKRKLGQLEVSAIGLGVQNMWRTYQTTIPNRKEMHNIIRKAFDNGVTLFDTAEAYGPFESEKILGEATSSFRDKIVIETKFGFDIGQDGKRTGGLNSQPKHIKMVIEAMLKRLRTDRIDLLYQHRVDPNVPIEDVVGAI</sequence>
<feature type="domain" description="NADP-dependent oxidoreductase" evidence="3">
    <location>
        <begin position="58"/>
        <end position="184"/>
    </location>
</feature>
<feature type="chain" id="PRO_5011561418" evidence="2">
    <location>
        <begin position="27"/>
        <end position="184"/>
    </location>
</feature>
<reference evidence="5" key="1">
    <citation type="submission" date="2016-10" db="EMBL/GenBank/DDBJ databases">
        <authorList>
            <person name="Varghese N."/>
            <person name="Submissions S."/>
        </authorList>
    </citation>
    <scope>NUCLEOTIDE SEQUENCE [LARGE SCALE GENOMIC DNA]</scope>
    <source>
        <strain evidence="5">XJ109</strain>
    </source>
</reference>
<evidence type="ECO:0000313" key="5">
    <source>
        <dbReference type="Proteomes" id="UP000199149"/>
    </source>
</evidence>
<evidence type="ECO:0000256" key="1">
    <source>
        <dbReference type="ARBA" id="ARBA00023002"/>
    </source>
</evidence>
<dbReference type="InterPro" id="IPR006311">
    <property type="entry name" value="TAT_signal"/>
</dbReference>
<feature type="signal peptide" evidence="2">
    <location>
        <begin position="1"/>
        <end position="26"/>
    </location>
</feature>
<proteinExistence type="predicted"/>
<dbReference type="GO" id="GO:0005737">
    <property type="term" value="C:cytoplasm"/>
    <property type="evidence" value="ECO:0007669"/>
    <property type="project" value="TreeGrafter"/>
</dbReference>
<name>A0A1I5AKQ0_9FLAO</name>
<dbReference type="Gene3D" id="3.20.20.100">
    <property type="entry name" value="NADP-dependent oxidoreductase domain"/>
    <property type="match status" value="1"/>
</dbReference>
<dbReference type="EMBL" id="FOUZ01000017">
    <property type="protein sequence ID" value="SFN62988.1"/>
    <property type="molecule type" value="Genomic_DNA"/>
</dbReference>
<dbReference type="InterPro" id="IPR050791">
    <property type="entry name" value="Aldo-Keto_reductase"/>
</dbReference>
<dbReference type="InterPro" id="IPR036812">
    <property type="entry name" value="NAD(P)_OxRdtase_dom_sf"/>
</dbReference>
<keyword evidence="5" id="KW-1185">Reference proteome</keyword>
<dbReference type="PANTHER" id="PTHR43625">
    <property type="entry name" value="AFLATOXIN B1 ALDEHYDE REDUCTASE"/>
    <property type="match status" value="1"/>
</dbReference>
<protein>
    <submittedName>
        <fullName evidence="4">Aldo/keto reductase family protein</fullName>
    </submittedName>
</protein>
<evidence type="ECO:0000313" key="4">
    <source>
        <dbReference type="EMBL" id="SFN62988.1"/>
    </source>
</evidence>
<dbReference type="Proteomes" id="UP000199149">
    <property type="component" value="Unassembled WGS sequence"/>
</dbReference>